<dbReference type="SUPFAM" id="SSF54211">
    <property type="entry name" value="Ribosomal protein S5 domain 2-like"/>
    <property type="match status" value="1"/>
</dbReference>
<comment type="caution">
    <text evidence="2">The sequence shown here is derived from an EMBL/GenBank/DDBJ whole genome shotgun (WGS) entry which is preliminary data.</text>
</comment>
<dbReference type="RefSeq" id="WP_312889108.1">
    <property type="nucleotide sequence ID" value="NZ_JACCFS010000001.1"/>
</dbReference>
<dbReference type="InterPro" id="IPR020568">
    <property type="entry name" value="Ribosomal_Su5_D2-typ_SF"/>
</dbReference>
<dbReference type="InterPro" id="IPR014721">
    <property type="entry name" value="Ribsml_uS5_D2-typ_fold_subgr"/>
</dbReference>
<accession>A0A7Z0EJ21</accession>
<evidence type="ECO:0000313" key="2">
    <source>
        <dbReference type="EMBL" id="NYJ33020.1"/>
    </source>
</evidence>
<evidence type="ECO:0000256" key="1">
    <source>
        <dbReference type="SAM" id="MobiDB-lite"/>
    </source>
</evidence>
<protein>
    <recommendedName>
        <fullName evidence="4">Translation elongation factor EFG/EF2 domain-containing protein</fullName>
    </recommendedName>
</protein>
<keyword evidence="3" id="KW-1185">Reference proteome</keyword>
<evidence type="ECO:0000313" key="3">
    <source>
        <dbReference type="Proteomes" id="UP000572051"/>
    </source>
</evidence>
<dbReference type="Proteomes" id="UP000572051">
    <property type="component" value="Unassembled WGS sequence"/>
</dbReference>
<sequence length="161" mass="17344">MGDPLPPLPRPVRGVHVRAVLQTACPGYFALVWLDAEPGHGGTDMEFADGLPDTSPREFLPAEFRSAFAKGVREGLARLGGGRSPYAVRIVLRDALWSEIDSNTRSFEAAGGYAATEILACVREGRDPRPAGLGARPDRPAPAMPRDHRRARTYPDAGPTD</sequence>
<evidence type="ECO:0008006" key="4">
    <source>
        <dbReference type="Google" id="ProtNLM"/>
    </source>
</evidence>
<dbReference type="Gene3D" id="3.30.230.10">
    <property type="match status" value="1"/>
</dbReference>
<name>A0A7Z0EJ21_9ACTN</name>
<reference evidence="2 3" key="1">
    <citation type="submission" date="2020-07" db="EMBL/GenBank/DDBJ databases">
        <title>Sequencing the genomes of 1000 actinobacteria strains.</title>
        <authorList>
            <person name="Klenk H.-P."/>
        </authorList>
    </citation>
    <scope>NUCLEOTIDE SEQUENCE [LARGE SCALE GENOMIC DNA]</scope>
    <source>
        <strain evidence="2 3">DSM 44442</strain>
    </source>
</reference>
<feature type="region of interest" description="Disordered" evidence="1">
    <location>
        <begin position="126"/>
        <end position="161"/>
    </location>
</feature>
<organism evidence="2 3">
    <name type="scientific">Nocardiopsis aegyptia</name>
    <dbReference type="NCBI Taxonomy" id="220378"/>
    <lineage>
        <taxon>Bacteria</taxon>
        <taxon>Bacillati</taxon>
        <taxon>Actinomycetota</taxon>
        <taxon>Actinomycetes</taxon>
        <taxon>Streptosporangiales</taxon>
        <taxon>Nocardiopsidaceae</taxon>
        <taxon>Nocardiopsis</taxon>
    </lineage>
</organism>
<dbReference type="EMBL" id="JACCFS010000001">
    <property type="protein sequence ID" value="NYJ33020.1"/>
    <property type="molecule type" value="Genomic_DNA"/>
</dbReference>
<gene>
    <name evidence="2" type="ORF">HNR10_000901</name>
</gene>
<dbReference type="AlphaFoldDB" id="A0A7Z0EJ21"/>
<proteinExistence type="predicted"/>